<gene>
    <name evidence="2" type="ORF">MG293_000719</name>
</gene>
<dbReference type="Proteomes" id="UP001214576">
    <property type="component" value="Unassembled WGS sequence"/>
</dbReference>
<dbReference type="AlphaFoldDB" id="A0AAD4UQH0"/>
<sequence length="128" mass="13691">MMSGTVRLPLPSEERGEQRAANTSGKRQTSLTGRKSLISPSPVNSIQLSIPESKPHPKLLEKVPRANQEEEKPQNPVNLTKSSAFLSVADSRDCSLALVNGLLIAVASPVVERLLQAQQLLCTGLAAP</sequence>
<proteinExistence type="predicted"/>
<name>A0AAD4UQH0_OVIAM</name>
<dbReference type="EMBL" id="JAKZEL010000001">
    <property type="protein sequence ID" value="KAI4548389.1"/>
    <property type="molecule type" value="Genomic_DNA"/>
</dbReference>
<feature type="compositionally biased region" description="Polar residues" evidence="1">
    <location>
        <begin position="20"/>
        <end position="50"/>
    </location>
</feature>
<accession>A0AAD4UQH0</accession>
<keyword evidence="3" id="KW-1185">Reference proteome</keyword>
<evidence type="ECO:0000256" key="1">
    <source>
        <dbReference type="SAM" id="MobiDB-lite"/>
    </source>
</evidence>
<organism evidence="2 3">
    <name type="scientific">Ovis ammon polii</name>
    <dbReference type="NCBI Taxonomy" id="230172"/>
    <lineage>
        <taxon>Eukaryota</taxon>
        <taxon>Metazoa</taxon>
        <taxon>Chordata</taxon>
        <taxon>Craniata</taxon>
        <taxon>Vertebrata</taxon>
        <taxon>Euteleostomi</taxon>
        <taxon>Mammalia</taxon>
        <taxon>Eutheria</taxon>
        <taxon>Laurasiatheria</taxon>
        <taxon>Artiodactyla</taxon>
        <taxon>Ruminantia</taxon>
        <taxon>Pecora</taxon>
        <taxon>Bovidae</taxon>
        <taxon>Caprinae</taxon>
        <taxon>Ovis</taxon>
    </lineage>
</organism>
<feature type="region of interest" description="Disordered" evidence="1">
    <location>
        <begin position="1"/>
        <end position="78"/>
    </location>
</feature>
<reference evidence="2" key="1">
    <citation type="submission" date="2022-03" db="EMBL/GenBank/DDBJ databases">
        <title>Genomic analyses of argali, domestic sheep and their hybrids provide insights into chromosomal evolution, heterosis and genetic basis of agronomic traits.</title>
        <authorList>
            <person name="Li M."/>
        </authorList>
    </citation>
    <scope>NUCLEOTIDE SEQUENCE</scope>
    <source>
        <strain evidence="2">CAU-MHL-2022a</strain>
        <tissue evidence="2">Skin</tissue>
    </source>
</reference>
<feature type="compositionally biased region" description="Basic and acidic residues" evidence="1">
    <location>
        <begin position="53"/>
        <end position="73"/>
    </location>
</feature>
<evidence type="ECO:0000313" key="2">
    <source>
        <dbReference type="EMBL" id="KAI4548389.1"/>
    </source>
</evidence>
<comment type="caution">
    <text evidence="2">The sequence shown here is derived from an EMBL/GenBank/DDBJ whole genome shotgun (WGS) entry which is preliminary data.</text>
</comment>
<evidence type="ECO:0000313" key="3">
    <source>
        <dbReference type="Proteomes" id="UP001214576"/>
    </source>
</evidence>
<protein>
    <submittedName>
        <fullName evidence="2">Uncharacterized protein</fullName>
    </submittedName>
</protein>